<evidence type="ECO:0000313" key="2">
    <source>
        <dbReference type="Proteomes" id="UP000502611"/>
    </source>
</evidence>
<dbReference type="RefSeq" id="WP_169860612.1">
    <property type="nucleotide sequence ID" value="NZ_CP053021.1"/>
</dbReference>
<gene>
    <name evidence="1" type="ORF">HH800_06900</name>
</gene>
<dbReference type="Proteomes" id="UP000502611">
    <property type="component" value="Chromosome"/>
</dbReference>
<dbReference type="AlphaFoldDB" id="A0A6M4G3V4"/>
<protein>
    <submittedName>
        <fullName evidence="1">Uncharacterized protein</fullName>
    </submittedName>
</protein>
<proteinExistence type="predicted"/>
<dbReference type="EMBL" id="CP053021">
    <property type="protein sequence ID" value="QJR01951.1"/>
    <property type="molecule type" value="Genomic_DNA"/>
</dbReference>
<name>A0A6M4G3V4_SPHYA</name>
<accession>A0A6M4G3V4</accession>
<organism evidence="1 2">
    <name type="scientific">Sphingobium yanoikuyae</name>
    <name type="common">Sphingomonas yanoikuyae</name>
    <dbReference type="NCBI Taxonomy" id="13690"/>
    <lineage>
        <taxon>Bacteria</taxon>
        <taxon>Pseudomonadati</taxon>
        <taxon>Pseudomonadota</taxon>
        <taxon>Alphaproteobacteria</taxon>
        <taxon>Sphingomonadales</taxon>
        <taxon>Sphingomonadaceae</taxon>
        <taxon>Sphingobium</taxon>
    </lineage>
</organism>
<sequence>MSDYEMRIFLRRHYPDLDAETSRELQRLRWIILGADEAAAIQMEEAFL</sequence>
<reference evidence="1 2" key="1">
    <citation type="submission" date="2020-04" db="EMBL/GenBank/DDBJ databases">
        <title>The Whole Genome Analysis of High salt-tolerant Sphingobium yanoikuyae YC-XJ2 with Aryl organophosphorus flame retardants (aryl-OPFRs)-degrading capacity and characteristics of Related phosphotriesterase.</title>
        <authorList>
            <person name="Li X."/>
        </authorList>
    </citation>
    <scope>NUCLEOTIDE SEQUENCE [LARGE SCALE GENOMIC DNA]</scope>
    <source>
        <strain evidence="1 2">YC-XJ2</strain>
    </source>
</reference>
<evidence type="ECO:0000313" key="1">
    <source>
        <dbReference type="EMBL" id="QJR01951.1"/>
    </source>
</evidence>